<feature type="compositionally biased region" description="Low complexity" evidence="1">
    <location>
        <begin position="218"/>
        <end position="235"/>
    </location>
</feature>
<feature type="compositionally biased region" description="Acidic residues" evidence="1">
    <location>
        <begin position="293"/>
        <end position="305"/>
    </location>
</feature>
<gene>
    <name evidence="2" type="ordered locus">Francci3_4447</name>
</gene>
<proteinExistence type="predicted"/>
<dbReference type="Proteomes" id="UP000001937">
    <property type="component" value="Chromosome"/>
</dbReference>
<dbReference type="HOGENOM" id="CLU_501312_0_0_11"/>
<dbReference type="EMBL" id="CP000249">
    <property type="protein sequence ID" value="ABD13793.1"/>
    <property type="molecule type" value="Genomic_DNA"/>
</dbReference>
<dbReference type="KEGG" id="fra:Francci3_4447"/>
<feature type="compositionally biased region" description="Basic residues" evidence="1">
    <location>
        <begin position="236"/>
        <end position="247"/>
    </location>
</feature>
<feature type="compositionally biased region" description="Pro residues" evidence="1">
    <location>
        <begin position="378"/>
        <end position="387"/>
    </location>
</feature>
<feature type="compositionally biased region" description="Low complexity" evidence="1">
    <location>
        <begin position="263"/>
        <end position="278"/>
    </location>
</feature>
<name>Q2J4J9_FRACC</name>
<evidence type="ECO:0000256" key="1">
    <source>
        <dbReference type="SAM" id="MobiDB-lite"/>
    </source>
</evidence>
<organism evidence="2 3">
    <name type="scientific">Frankia casuarinae (strain DSM 45818 / CECT 9043 / HFP020203 / CcI3)</name>
    <dbReference type="NCBI Taxonomy" id="106370"/>
    <lineage>
        <taxon>Bacteria</taxon>
        <taxon>Bacillati</taxon>
        <taxon>Actinomycetota</taxon>
        <taxon>Actinomycetes</taxon>
        <taxon>Frankiales</taxon>
        <taxon>Frankiaceae</taxon>
        <taxon>Frankia</taxon>
    </lineage>
</organism>
<feature type="region of interest" description="Disordered" evidence="1">
    <location>
        <begin position="218"/>
        <end position="389"/>
    </location>
</feature>
<evidence type="ECO:0000313" key="3">
    <source>
        <dbReference type="Proteomes" id="UP000001937"/>
    </source>
</evidence>
<evidence type="ECO:0000313" key="2">
    <source>
        <dbReference type="EMBL" id="ABD13793.1"/>
    </source>
</evidence>
<feature type="region of interest" description="Disordered" evidence="1">
    <location>
        <begin position="1"/>
        <end position="68"/>
    </location>
</feature>
<sequence length="563" mass="57427">MSSSCECGGPPQEPPLQARSTVPGQTLTGPRPTEPVQVGMIPGQPAPVRSGGRSPSASSDPAEEGRHVASAVTQLALPGALVLVRAQEPGTLVSDRGGWQRAVLRAALPSAAKLVALTLASHVAEVPPAAPAGAAVSAPGLVTLVAETGYSRTHVQRQITRLRNQGWLATVARPAAGRTTRLALSIPEAAVRAGEVRLVEADVASSPAAPASAAPASAAPASAEAGSATAASAAPARRRRGGRRGRIGLRTASAVGRRPRAMASVAGDGSPGAASPAVNLAPSRGADRPDSAGSDDPDTAGSDDPDTARSDDPDTARSDQPEPGDARADGDPQPAPAVGTVDPATRGAVTDEPHVLTDETAGAADASTPEPERGAPTVPLPPPPPEPMTLAASQVITVLANAMRRPTSDYLAIYQKLRVILEEDSWEPVELALHLVHIITTGVLVGDGDEIDNLSWRLDRLPRASADCNCRACLENRGIRTGPTPGSTVPNQGRGRYTRTAKERGPAPGRPGWEAYGSRAARPESEAPPVSIPRPPLEAIEEAARAGRAHAQMASQSAADGAA</sequence>
<accession>Q2J4J9</accession>
<protein>
    <submittedName>
        <fullName evidence="2">Uncharacterized protein</fullName>
    </submittedName>
</protein>
<keyword evidence="3" id="KW-1185">Reference proteome</keyword>
<feature type="compositionally biased region" description="Polar residues" evidence="1">
    <location>
        <begin position="18"/>
        <end position="28"/>
    </location>
</feature>
<dbReference type="AlphaFoldDB" id="Q2J4J9"/>
<reference evidence="2 3" key="1">
    <citation type="journal article" date="2007" name="Genome Res.">
        <title>Genome characteristics of facultatively symbiotic Frankia sp. strains reflect host range and host plant biogeography.</title>
        <authorList>
            <person name="Normand P."/>
            <person name="Lapierre P."/>
            <person name="Tisa L.S."/>
            <person name="Gogarten J.P."/>
            <person name="Alloisio N."/>
            <person name="Bagnarol E."/>
            <person name="Bassi C.A."/>
            <person name="Berry A.M."/>
            <person name="Bickhart D.M."/>
            <person name="Choisne N."/>
            <person name="Couloux A."/>
            <person name="Cournoyer B."/>
            <person name="Cruveiller S."/>
            <person name="Daubin V."/>
            <person name="Demange N."/>
            <person name="Francino M.P."/>
            <person name="Goltsman E."/>
            <person name="Huang Y."/>
            <person name="Kopp O.R."/>
            <person name="Labarre L."/>
            <person name="Lapidus A."/>
            <person name="Lavire C."/>
            <person name="Marechal J."/>
            <person name="Martinez M."/>
            <person name="Mastronunzio J.E."/>
            <person name="Mullin B.C."/>
            <person name="Niemann J."/>
            <person name="Pujic P."/>
            <person name="Rawnsley T."/>
            <person name="Rouy Z."/>
            <person name="Schenowitz C."/>
            <person name="Sellstedt A."/>
            <person name="Tavares F."/>
            <person name="Tomkins J.P."/>
            <person name="Vallenet D."/>
            <person name="Valverde C."/>
            <person name="Wall L.G."/>
            <person name="Wang Y."/>
            <person name="Medigue C."/>
            <person name="Benson D.R."/>
        </authorList>
    </citation>
    <scope>NUCLEOTIDE SEQUENCE [LARGE SCALE GENOMIC DNA]</scope>
    <source>
        <strain evidence="3">DSM 45818 / CECT 9043 / CcI3</strain>
    </source>
</reference>
<feature type="compositionally biased region" description="Basic and acidic residues" evidence="1">
    <location>
        <begin position="306"/>
        <end position="330"/>
    </location>
</feature>
<feature type="region of interest" description="Disordered" evidence="1">
    <location>
        <begin position="481"/>
        <end position="563"/>
    </location>
</feature>